<evidence type="ECO:0000256" key="1">
    <source>
        <dbReference type="ARBA" id="ARBA00004613"/>
    </source>
</evidence>
<comment type="subcellular location">
    <subcellularLocation>
        <location evidence="1">Secreted</location>
    </subcellularLocation>
</comment>
<dbReference type="EMBL" id="QWET01000032">
    <property type="protein sequence ID" value="RIH62872.1"/>
    <property type="molecule type" value="Genomic_DNA"/>
</dbReference>
<accession>A0A399CWF4</accession>
<keyword evidence="3" id="KW-0732">Signal</keyword>
<evidence type="ECO:0000313" key="6">
    <source>
        <dbReference type="Proteomes" id="UP000266441"/>
    </source>
</evidence>
<evidence type="ECO:0000259" key="4">
    <source>
        <dbReference type="Pfam" id="PF24517"/>
    </source>
</evidence>
<name>A0A399CWF4_9BACT</name>
<dbReference type="Pfam" id="PF24517">
    <property type="entry name" value="CBM96"/>
    <property type="match status" value="1"/>
</dbReference>
<dbReference type="GO" id="GO:0005576">
    <property type="term" value="C:extracellular region"/>
    <property type="evidence" value="ECO:0007669"/>
    <property type="project" value="UniProtKB-SubCell"/>
</dbReference>
<dbReference type="InterPro" id="IPR055372">
    <property type="entry name" value="CBM96"/>
</dbReference>
<evidence type="ECO:0000256" key="3">
    <source>
        <dbReference type="ARBA" id="ARBA00022729"/>
    </source>
</evidence>
<dbReference type="AlphaFoldDB" id="A0A399CWF4"/>
<evidence type="ECO:0000313" key="5">
    <source>
        <dbReference type="EMBL" id="RIH62872.1"/>
    </source>
</evidence>
<reference evidence="5 6" key="1">
    <citation type="journal article" date="2015" name="Int. J. Syst. Evol. Microbiol.">
        <title>Mariniphaga sediminis sp. nov., isolated from coastal sediment.</title>
        <authorList>
            <person name="Wang F.Q."/>
            <person name="Shen Q.Y."/>
            <person name="Chen G.J."/>
            <person name="Du Z.J."/>
        </authorList>
    </citation>
    <scope>NUCLEOTIDE SEQUENCE [LARGE SCALE GENOMIC DNA]</scope>
    <source>
        <strain evidence="5 6">SY21</strain>
    </source>
</reference>
<comment type="caution">
    <text evidence="5">The sequence shown here is derived from an EMBL/GenBank/DDBJ whole genome shotgun (WGS) entry which is preliminary data.</text>
</comment>
<evidence type="ECO:0000256" key="2">
    <source>
        <dbReference type="ARBA" id="ARBA00022525"/>
    </source>
</evidence>
<proteinExistence type="predicted"/>
<sequence>MDSCKKDCDCPLLVSHVVTLQPNSVKGKDAFIEDYPFEDYRNKNWGNSEELAAISWTSGGTPYIVRSFIDFNFDTIPAKAIIDSIKLSLYAHGNIGHGFGHDTIDGSNECYLQRVIEEWDEDLITWNTQPQTTELNQVLIPKSDRTMQNYVSINITCLVKDIYNNIDESHGLMLRLKNEDGLRRRMFFATSDIEEHQKRPKLEIYYSIYE</sequence>
<protein>
    <recommendedName>
        <fullName evidence="4">Carbohydrate-binding module family 96 domain-containing protein</fullName>
    </recommendedName>
</protein>
<gene>
    <name evidence="5" type="ORF">D1164_22590</name>
</gene>
<feature type="domain" description="Carbohydrate-binding module family 96" evidence="4">
    <location>
        <begin position="28"/>
        <end position="204"/>
    </location>
</feature>
<dbReference type="Proteomes" id="UP000266441">
    <property type="component" value="Unassembled WGS sequence"/>
</dbReference>
<organism evidence="5 6">
    <name type="scientific">Mariniphaga sediminis</name>
    <dbReference type="NCBI Taxonomy" id="1628158"/>
    <lineage>
        <taxon>Bacteria</taxon>
        <taxon>Pseudomonadati</taxon>
        <taxon>Bacteroidota</taxon>
        <taxon>Bacteroidia</taxon>
        <taxon>Marinilabiliales</taxon>
        <taxon>Prolixibacteraceae</taxon>
        <taxon>Mariniphaga</taxon>
    </lineage>
</organism>
<keyword evidence="2" id="KW-0964">Secreted</keyword>
<keyword evidence="6" id="KW-1185">Reference proteome</keyword>
<dbReference type="NCBIfam" id="NF033679">
    <property type="entry name" value="DNRLRE_dom"/>
    <property type="match status" value="1"/>
</dbReference>